<evidence type="ECO:0008006" key="5">
    <source>
        <dbReference type="Google" id="ProtNLM"/>
    </source>
</evidence>
<reference evidence="4" key="2">
    <citation type="journal article" date="2017" name="Nat. Plants">
        <title>The Aegilops tauschii genome reveals multiple impacts of transposons.</title>
        <authorList>
            <person name="Zhao G."/>
            <person name="Zou C."/>
            <person name="Li K."/>
            <person name="Wang K."/>
            <person name="Li T."/>
            <person name="Gao L."/>
            <person name="Zhang X."/>
            <person name="Wang H."/>
            <person name="Yang Z."/>
            <person name="Liu X."/>
            <person name="Jiang W."/>
            <person name="Mao L."/>
            <person name="Kong X."/>
            <person name="Jiao Y."/>
            <person name="Jia J."/>
        </authorList>
    </citation>
    <scope>NUCLEOTIDE SEQUENCE [LARGE SCALE GENOMIC DNA]</scope>
    <source>
        <strain evidence="4">cv. AL8/78</strain>
    </source>
</reference>
<organism evidence="3 4">
    <name type="scientific">Aegilops tauschii subsp. strangulata</name>
    <name type="common">Goatgrass</name>
    <dbReference type="NCBI Taxonomy" id="200361"/>
    <lineage>
        <taxon>Eukaryota</taxon>
        <taxon>Viridiplantae</taxon>
        <taxon>Streptophyta</taxon>
        <taxon>Embryophyta</taxon>
        <taxon>Tracheophyta</taxon>
        <taxon>Spermatophyta</taxon>
        <taxon>Magnoliopsida</taxon>
        <taxon>Liliopsida</taxon>
        <taxon>Poales</taxon>
        <taxon>Poaceae</taxon>
        <taxon>BOP clade</taxon>
        <taxon>Pooideae</taxon>
        <taxon>Triticodae</taxon>
        <taxon>Triticeae</taxon>
        <taxon>Triticinae</taxon>
        <taxon>Aegilops</taxon>
    </lineage>
</organism>
<dbReference type="GO" id="GO:0016567">
    <property type="term" value="P:protein ubiquitination"/>
    <property type="evidence" value="ECO:0007669"/>
    <property type="project" value="TreeGrafter"/>
</dbReference>
<keyword evidence="2" id="KW-0472">Membrane</keyword>
<reference evidence="4" key="1">
    <citation type="journal article" date="2014" name="Science">
        <title>Ancient hybridizations among the ancestral genomes of bread wheat.</title>
        <authorList>
            <consortium name="International Wheat Genome Sequencing Consortium,"/>
            <person name="Marcussen T."/>
            <person name="Sandve S.R."/>
            <person name="Heier L."/>
            <person name="Spannagl M."/>
            <person name="Pfeifer M."/>
            <person name="Jakobsen K.S."/>
            <person name="Wulff B.B."/>
            <person name="Steuernagel B."/>
            <person name="Mayer K.F."/>
            <person name="Olsen O.A."/>
        </authorList>
    </citation>
    <scope>NUCLEOTIDE SEQUENCE [LARGE SCALE GENOMIC DNA]</scope>
    <source>
        <strain evidence="4">cv. AL8/78</strain>
    </source>
</reference>
<evidence type="ECO:0000313" key="4">
    <source>
        <dbReference type="Proteomes" id="UP000015105"/>
    </source>
</evidence>
<reference evidence="3" key="5">
    <citation type="journal article" date="2021" name="G3 (Bethesda)">
        <title>Aegilops tauschii genome assembly Aet v5.0 features greater sequence contiguity and improved annotation.</title>
        <authorList>
            <person name="Wang L."/>
            <person name="Zhu T."/>
            <person name="Rodriguez J.C."/>
            <person name="Deal K.R."/>
            <person name="Dubcovsky J."/>
            <person name="McGuire P.E."/>
            <person name="Lux T."/>
            <person name="Spannagl M."/>
            <person name="Mayer K.F.X."/>
            <person name="Baldrich P."/>
            <person name="Meyers B.C."/>
            <person name="Huo N."/>
            <person name="Gu Y.Q."/>
            <person name="Zhou H."/>
            <person name="Devos K.M."/>
            <person name="Bennetzen J.L."/>
            <person name="Unver T."/>
            <person name="Budak H."/>
            <person name="Gulick P.J."/>
            <person name="Galiba G."/>
            <person name="Kalapos B."/>
            <person name="Nelson D.R."/>
            <person name="Li P."/>
            <person name="You F.M."/>
            <person name="Luo M.C."/>
            <person name="Dvorak J."/>
        </authorList>
    </citation>
    <scope>NUCLEOTIDE SEQUENCE [LARGE SCALE GENOMIC DNA]</scope>
    <source>
        <strain evidence="3">cv. AL8/78</strain>
    </source>
</reference>
<dbReference type="GO" id="GO:0031464">
    <property type="term" value="C:Cul4A-RING E3 ubiquitin ligase complex"/>
    <property type="evidence" value="ECO:0007669"/>
    <property type="project" value="TreeGrafter"/>
</dbReference>
<proteinExistence type="inferred from homology"/>
<keyword evidence="2" id="KW-0812">Transmembrane</keyword>
<protein>
    <recommendedName>
        <fullName evidence="5">Sulfite exporter TauE/SafE family protein</fullName>
    </recommendedName>
</protein>
<feature type="transmembrane region" description="Helical" evidence="2">
    <location>
        <begin position="29"/>
        <end position="54"/>
    </location>
</feature>
<keyword evidence="4" id="KW-1185">Reference proteome</keyword>
<reference evidence="3" key="3">
    <citation type="journal article" date="2017" name="Nature">
        <title>Genome sequence of the progenitor of the wheat D genome Aegilops tauschii.</title>
        <authorList>
            <person name="Luo M.C."/>
            <person name="Gu Y.Q."/>
            <person name="Puiu D."/>
            <person name="Wang H."/>
            <person name="Twardziok S.O."/>
            <person name="Deal K.R."/>
            <person name="Huo N."/>
            <person name="Zhu T."/>
            <person name="Wang L."/>
            <person name="Wang Y."/>
            <person name="McGuire P.E."/>
            <person name="Liu S."/>
            <person name="Long H."/>
            <person name="Ramasamy R.K."/>
            <person name="Rodriguez J.C."/>
            <person name="Van S.L."/>
            <person name="Yuan L."/>
            <person name="Wang Z."/>
            <person name="Xia Z."/>
            <person name="Xiao L."/>
            <person name="Anderson O.D."/>
            <person name="Ouyang S."/>
            <person name="Liang Y."/>
            <person name="Zimin A.V."/>
            <person name="Pertea G."/>
            <person name="Qi P."/>
            <person name="Bennetzen J.L."/>
            <person name="Dai X."/>
            <person name="Dawson M.W."/>
            <person name="Muller H.G."/>
            <person name="Kugler K."/>
            <person name="Rivarola-Duarte L."/>
            <person name="Spannagl M."/>
            <person name="Mayer K.F.X."/>
            <person name="Lu F.H."/>
            <person name="Bevan M.W."/>
            <person name="Leroy P."/>
            <person name="Li P."/>
            <person name="You F.M."/>
            <person name="Sun Q."/>
            <person name="Liu Z."/>
            <person name="Lyons E."/>
            <person name="Wicker T."/>
            <person name="Salzberg S.L."/>
            <person name="Devos K.M."/>
            <person name="Dvorak J."/>
        </authorList>
    </citation>
    <scope>NUCLEOTIDE SEQUENCE [LARGE SCALE GENOMIC DNA]</scope>
    <source>
        <strain evidence="3">cv. AL8/78</strain>
    </source>
</reference>
<dbReference type="Gramene" id="AET7Gv20314500.1">
    <property type="protein sequence ID" value="AET7Gv20314500.1"/>
    <property type="gene ID" value="AET7Gv20314500"/>
</dbReference>
<evidence type="ECO:0000313" key="3">
    <source>
        <dbReference type="EnsemblPlants" id="AET7Gv20314500.1"/>
    </source>
</evidence>
<comment type="similarity">
    <text evidence="1">Belongs to the 4-toluene sulfonate uptake permease (TSUP) (TC 2.A.102) family.</text>
</comment>
<accession>A0A453QTB9</accession>
<keyword evidence="2" id="KW-1133">Transmembrane helix</keyword>
<evidence type="ECO:0000256" key="2">
    <source>
        <dbReference type="SAM" id="Phobius"/>
    </source>
</evidence>
<reference evidence="3" key="4">
    <citation type="submission" date="2019-03" db="UniProtKB">
        <authorList>
            <consortium name="EnsemblPlants"/>
        </authorList>
    </citation>
    <scope>IDENTIFICATION</scope>
</reference>
<dbReference type="Proteomes" id="UP000015105">
    <property type="component" value="Chromosome 7D"/>
</dbReference>
<dbReference type="PANTHER" id="PTHR14255:SF40">
    <property type="entry name" value="SULFITE EXPORTER TAUE_SAFE FAMILY PROTEIN"/>
    <property type="match status" value="1"/>
</dbReference>
<sequence length="75" mass="7999">MYEAVGLVQGRRVISSKRNEQNSLRAHQLFVYCFLGVTAGVVAGLLGVGGGSIMGPLFLELGVPPQVNRSFVCSF</sequence>
<dbReference type="AlphaFoldDB" id="A0A453QTB9"/>
<dbReference type="PANTHER" id="PTHR14255">
    <property type="entry name" value="CEREBLON"/>
    <property type="match status" value="1"/>
</dbReference>
<name>A0A453QTB9_AEGTS</name>
<dbReference type="EnsemblPlants" id="AET7Gv20314500.1">
    <property type="protein sequence ID" value="AET7Gv20314500.1"/>
    <property type="gene ID" value="AET7Gv20314500"/>
</dbReference>
<evidence type="ECO:0000256" key="1">
    <source>
        <dbReference type="ARBA" id="ARBA00009142"/>
    </source>
</evidence>